<feature type="region of interest" description="Disordered" evidence="1">
    <location>
        <begin position="20"/>
        <end position="58"/>
    </location>
</feature>
<name>A0ABR4GFG6_9EURO</name>
<accession>A0ABR4GFG6</accession>
<dbReference type="Proteomes" id="UP001610563">
    <property type="component" value="Unassembled WGS sequence"/>
</dbReference>
<dbReference type="EMBL" id="JBFTWV010000017">
    <property type="protein sequence ID" value="KAL2797795.1"/>
    <property type="molecule type" value="Genomic_DNA"/>
</dbReference>
<evidence type="ECO:0000256" key="1">
    <source>
        <dbReference type="SAM" id="MobiDB-lite"/>
    </source>
</evidence>
<gene>
    <name evidence="2" type="ORF">BJX66DRAFT_82811</name>
</gene>
<sequence length="138" mass="15927">MSLNRNQTVYSVVVCIPSSTFPPHRPHQRGPNEEETSYRGVFALQSRSTRRSKATHRREEGWTMVVAGSVDFLMRKEKKKETERKTEFARIYFHSVRHVVGPVLFRCGPQQQQRQRGSKAKRSGSKTETVTVAALYNF</sequence>
<evidence type="ECO:0000313" key="3">
    <source>
        <dbReference type="Proteomes" id="UP001610563"/>
    </source>
</evidence>
<keyword evidence="3" id="KW-1185">Reference proteome</keyword>
<comment type="caution">
    <text evidence="2">The sequence shown here is derived from an EMBL/GenBank/DDBJ whole genome shotgun (WGS) entry which is preliminary data.</text>
</comment>
<evidence type="ECO:0000313" key="2">
    <source>
        <dbReference type="EMBL" id="KAL2797795.1"/>
    </source>
</evidence>
<protein>
    <submittedName>
        <fullName evidence="2">Uncharacterized protein</fullName>
    </submittedName>
</protein>
<proteinExistence type="predicted"/>
<organism evidence="2 3">
    <name type="scientific">Aspergillus keveii</name>
    <dbReference type="NCBI Taxonomy" id="714993"/>
    <lineage>
        <taxon>Eukaryota</taxon>
        <taxon>Fungi</taxon>
        <taxon>Dikarya</taxon>
        <taxon>Ascomycota</taxon>
        <taxon>Pezizomycotina</taxon>
        <taxon>Eurotiomycetes</taxon>
        <taxon>Eurotiomycetidae</taxon>
        <taxon>Eurotiales</taxon>
        <taxon>Aspergillaceae</taxon>
        <taxon>Aspergillus</taxon>
        <taxon>Aspergillus subgen. Nidulantes</taxon>
    </lineage>
</organism>
<reference evidence="2 3" key="1">
    <citation type="submission" date="2024-07" db="EMBL/GenBank/DDBJ databases">
        <title>Section-level genome sequencing and comparative genomics of Aspergillus sections Usti and Cavernicolus.</title>
        <authorList>
            <consortium name="Lawrence Berkeley National Laboratory"/>
            <person name="Nybo J.L."/>
            <person name="Vesth T.C."/>
            <person name="Theobald S."/>
            <person name="Frisvad J.C."/>
            <person name="Larsen T.O."/>
            <person name="Kjaerboelling I."/>
            <person name="Rothschild-Mancinelli K."/>
            <person name="Lyhne E.K."/>
            <person name="Kogle M.E."/>
            <person name="Barry K."/>
            <person name="Clum A."/>
            <person name="Na H."/>
            <person name="Ledsgaard L."/>
            <person name="Lin J."/>
            <person name="Lipzen A."/>
            <person name="Kuo A."/>
            <person name="Riley R."/>
            <person name="Mondo S."/>
            <person name="Labutti K."/>
            <person name="Haridas S."/>
            <person name="Pangalinan J."/>
            <person name="Salamov A.A."/>
            <person name="Simmons B.A."/>
            <person name="Magnuson J.K."/>
            <person name="Chen J."/>
            <person name="Drula E."/>
            <person name="Henrissat B."/>
            <person name="Wiebenga A."/>
            <person name="Lubbers R.J."/>
            <person name="Gomes A.C."/>
            <person name="Makela M.R."/>
            <person name="Stajich J."/>
            <person name="Grigoriev I.V."/>
            <person name="Mortensen U.H."/>
            <person name="De Vries R.P."/>
            <person name="Baker S.E."/>
            <person name="Andersen M.R."/>
        </authorList>
    </citation>
    <scope>NUCLEOTIDE SEQUENCE [LARGE SCALE GENOMIC DNA]</scope>
    <source>
        <strain evidence="2 3">CBS 209.92</strain>
    </source>
</reference>